<feature type="region of interest" description="Disordered" evidence="1">
    <location>
        <begin position="11"/>
        <end position="47"/>
    </location>
</feature>
<organism evidence="2 3">
    <name type="scientific">Streptomyces xanthochromogenes</name>
    <dbReference type="NCBI Taxonomy" id="67384"/>
    <lineage>
        <taxon>Bacteria</taxon>
        <taxon>Bacillati</taxon>
        <taxon>Actinomycetota</taxon>
        <taxon>Actinomycetes</taxon>
        <taxon>Kitasatosporales</taxon>
        <taxon>Streptomycetaceae</taxon>
        <taxon>Streptomyces</taxon>
    </lineage>
</organism>
<protein>
    <recommendedName>
        <fullName evidence="4">DUF11 domain-containing protein</fullName>
    </recommendedName>
</protein>
<name>A0ABQ3AS80_9ACTN</name>
<proteinExistence type="predicted"/>
<gene>
    <name evidence="2" type="ORF">GCM10010326_71060</name>
</gene>
<feature type="compositionally biased region" description="Low complexity" evidence="1">
    <location>
        <begin position="23"/>
        <end position="43"/>
    </location>
</feature>
<comment type="caution">
    <text evidence="2">The sequence shown here is derived from an EMBL/GenBank/DDBJ whole genome shotgun (WGS) entry which is preliminary data.</text>
</comment>
<dbReference type="EMBL" id="BMUU01000018">
    <property type="protein sequence ID" value="GGY66227.1"/>
    <property type="molecule type" value="Genomic_DNA"/>
</dbReference>
<sequence>MLAAVTLIATGTPSGASAPGGEAPRPAASHPASAPAPAFAPGADRGSGAGAGVEADVAYHGHVSLWGGRVGVWLTTENHGPAPVSGVTVRLRFSVPLDPGATLPPGCLRTGPATVQCGTGTMRAAGSGVRVALDVAVVGEPAEVGVDIDTAWSGGTYDRNPANNTHRVLAPATGDPYSF</sequence>
<evidence type="ECO:0008006" key="4">
    <source>
        <dbReference type="Google" id="ProtNLM"/>
    </source>
</evidence>
<keyword evidence="3" id="KW-1185">Reference proteome</keyword>
<accession>A0ABQ3AS80</accession>
<dbReference type="Proteomes" id="UP000600946">
    <property type="component" value="Unassembled WGS sequence"/>
</dbReference>
<evidence type="ECO:0000256" key="1">
    <source>
        <dbReference type="SAM" id="MobiDB-lite"/>
    </source>
</evidence>
<evidence type="ECO:0000313" key="2">
    <source>
        <dbReference type="EMBL" id="GGY66227.1"/>
    </source>
</evidence>
<evidence type="ECO:0000313" key="3">
    <source>
        <dbReference type="Proteomes" id="UP000600946"/>
    </source>
</evidence>
<reference evidence="3" key="1">
    <citation type="journal article" date="2019" name="Int. J. Syst. Evol. Microbiol.">
        <title>The Global Catalogue of Microorganisms (GCM) 10K type strain sequencing project: providing services to taxonomists for standard genome sequencing and annotation.</title>
        <authorList>
            <consortium name="The Broad Institute Genomics Platform"/>
            <consortium name="The Broad Institute Genome Sequencing Center for Infectious Disease"/>
            <person name="Wu L."/>
            <person name="Ma J."/>
        </authorList>
    </citation>
    <scope>NUCLEOTIDE SEQUENCE [LARGE SCALE GENOMIC DNA]</scope>
    <source>
        <strain evidence="3">JCM 4594</strain>
    </source>
</reference>